<reference evidence="2" key="2">
    <citation type="submission" date="2020-11" db="EMBL/GenBank/DDBJ databases">
        <authorList>
            <person name="Cecchin M."/>
            <person name="Marcolungo L."/>
            <person name="Rossato M."/>
            <person name="Girolomoni L."/>
            <person name="Cosentino E."/>
            <person name="Cuine S."/>
            <person name="Li-Beisson Y."/>
            <person name="Delledonne M."/>
            <person name="Ballottari M."/>
        </authorList>
    </citation>
    <scope>NUCLEOTIDE SEQUENCE</scope>
    <source>
        <strain evidence="2">211/11P</strain>
        <tissue evidence="2">Whole cell</tissue>
    </source>
</reference>
<organism evidence="2 3">
    <name type="scientific">Chlorella vulgaris</name>
    <name type="common">Green alga</name>
    <dbReference type="NCBI Taxonomy" id="3077"/>
    <lineage>
        <taxon>Eukaryota</taxon>
        <taxon>Viridiplantae</taxon>
        <taxon>Chlorophyta</taxon>
        <taxon>core chlorophytes</taxon>
        <taxon>Trebouxiophyceae</taxon>
        <taxon>Chlorellales</taxon>
        <taxon>Chlorellaceae</taxon>
        <taxon>Chlorella clade</taxon>
        <taxon>Chlorella</taxon>
    </lineage>
</organism>
<dbReference type="Proteomes" id="UP001055712">
    <property type="component" value="Unassembled WGS sequence"/>
</dbReference>
<feature type="region of interest" description="Disordered" evidence="1">
    <location>
        <begin position="339"/>
        <end position="361"/>
    </location>
</feature>
<dbReference type="PANTHER" id="PTHR13503">
    <property type="entry name" value="NEGATIVE ELONGATION FACTOR COMPLEX MEMBER B"/>
    <property type="match status" value="1"/>
</dbReference>
<dbReference type="Pfam" id="PF06209">
    <property type="entry name" value="COBRA1"/>
    <property type="match status" value="2"/>
</dbReference>
<dbReference type="GO" id="GO:0005634">
    <property type="term" value="C:nucleus"/>
    <property type="evidence" value="ECO:0007669"/>
    <property type="project" value="InterPro"/>
</dbReference>
<reference evidence="2" key="1">
    <citation type="journal article" date="2019" name="Plant J.">
        <title>Chlorella vulgaris genome assembly and annotation reveals the molecular basis for metabolic acclimation to high light conditions.</title>
        <authorList>
            <person name="Cecchin M."/>
            <person name="Marcolungo L."/>
            <person name="Rossato M."/>
            <person name="Girolomoni L."/>
            <person name="Cosentino E."/>
            <person name="Cuine S."/>
            <person name="Li-Beisson Y."/>
            <person name="Delledonne M."/>
            <person name="Ballottari M."/>
        </authorList>
    </citation>
    <scope>NUCLEOTIDE SEQUENCE</scope>
    <source>
        <strain evidence="2">211/11P</strain>
    </source>
</reference>
<evidence type="ECO:0000256" key="1">
    <source>
        <dbReference type="SAM" id="MobiDB-lite"/>
    </source>
</evidence>
<evidence type="ECO:0008006" key="4">
    <source>
        <dbReference type="Google" id="ProtNLM"/>
    </source>
</evidence>
<dbReference type="OrthoDB" id="5548359at2759"/>
<evidence type="ECO:0000313" key="2">
    <source>
        <dbReference type="EMBL" id="KAI3429855.1"/>
    </source>
</evidence>
<dbReference type="AlphaFoldDB" id="A0A9D4TNR4"/>
<evidence type="ECO:0000313" key="3">
    <source>
        <dbReference type="Proteomes" id="UP001055712"/>
    </source>
</evidence>
<dbReference type="InterPro" id="IPR010405">
    <property type="entry name" value="COBRA1"/>
</dbReference>
<protein>
    <recommendedName>
        <fullName evidence="4">Negative elongation factor B</fullName>
    </recommendedName>
</protein>
<dbReference type="EMBL" id="SIDB01000008">
    <property type="protein sequence ID" value="KAI3429855.1"/>
    <property type="molecule type" value="Genomic_DNA"/>
</dbReference>
<dbReference type="PANTHER" id="PTHR13503:SF3">
    <property type="entry name" value="NEGATIVE ELONGATION FACTOR B"/>
    <property type="match status" value="1"/>
</dbReference>
<accession>A0A9D4TNR4</accession>
<dbReference type="GO" id="GO:0045892">
    <property type="term" value="P:negative regulation of DNA-templated transcription"/>
    <property type="evidence" value="ECO:0007669"/>
    <property type="project" value="InterPro"/>
</dbReference>
<keyword evidence="3" id="KW-1185">Reference proteome</keyword>
<proteinExistence type="predicted"/>
<sequence length="708" mass="77056">MHGGDSGAAAAAVLVGNVGQEFVQNTLTTMDPLSAIQEIQVHGALQDPSCKPLIGLMDQLGLSRAESHRYVLQAATQQLLARISAMQPDRLLQLLEASFPYIGIADLRAVPLAVLDRLQPVPATFLKQLAGDKELFVELPAGVQRQVWELDKKLLQVHALPLVLGYTLELATALKGLDMDESLPQELLPGLAGRPGAKTYQPGRKMLRSGSSALQRLTKMVGRSRQIYKGIVELTMLRYRDSDSLYVGMQEAALCALRSQLLMALHDLGETELCVKESCHKLAWTLDACLKDRRLDQRRLRELANILQPYEAAEARARASALHRGGTRITIRVPAKSGIDDDAESAGAPGASQAEEPNRGLGDMGMVLRDPSTFHMLLHHVIRRLEAATEQQLLPKDDQELAFVTRLLQLAVGCRGMMRDKVYRFADASHELLTVFYPTLSAIMLDVWMRKEEAADLSQEEAAAAAAAEPDYADPNLEQLTVLLPKDELMRKVTQVYLLERLAARDLVTAKQLLHAMARAMDKMSDKSIPEFAPFGYTLAIRMAQLIKGGVCQVKDGLWVVAVDQVLVKLVDSVTQTHEEVLRLLLAAAPKLDAMELSNYLTRTLNSSKKSRKRFKKRKLFEAIDPLEGGGGGGSGYGSAGGYASADPDYFSSGYGSAGGFGGPTRGAAADTSADGIRATYALFAKGKSELNPSLAPKLFEYLGETAG</sequence>
<gene>
    <name evidence="2" type="ORF">D9Q98_010166</name>
</gene>
<comment type="caution">
    <text evidence="2">The sequence shown here is derived from an EMBL/GenBank/DDBJ whole genome shotgun (WGS) entry which is preliminary data.</text>
</comment>
<name>A0A9D4TNR4_CHLVU</name>